<keyword evidence="5 6" id="KW-0472">Membrane</keyword>
<dbReference type="InterPro" id="IPR024320">
    <property type="entry name" value="LPG_synthase_C"/>
</dbReference>
<dbReference type="GO" id="GO:0055091">
    <property type="term" value="P:phospholipid homeostasis"/>
    <property type="evidence" value="ECO:0007669"/>
    <property type="project" value="TreeGrafter"/>
</dbReference>
<dbReference type="STRING" id="1121432.SAMN02745219_01783"/>
<dbReference type="RefSeq" id="WP_072868976.1">
    <property type="nucleotide sequence ID" value="NZ_FQZM01000020.1"/>
</dbReference>
<evidence type="ECO:0000256" key="6">
    <source>
        <dbReference type="SAM" id="Phobius"/>
    </source>
</evidence>
<feature type="transmembrane region" description="Helical" evidence="6">
    <location>
        <begin position="12"/>
        <end position="30"/>
    </location>
</feature>
<feature type="transmembrane region" description="Helical" evidence="6">
    <location>
        <begin position="190"/>
        <end position="211"/>
    </location>
</feature>
<dbReference type="Proteomes" id="UP000184529">
    <property type="component" value="Unassembled WGS sequence"/>
</dbReference>
<evidence type="ECO:0000313" key="8">
    <source>
        <dbReference type="EMBL" id="SHJ12006.1"/>
    </source>
</evidence>
<feature type="domain" description="Phosphatidylglycerol lysyltransferase C-terminal" evidence="7">
    <location>
        <begin position="231"/>
        <end position="523"/>
    </location>
</feature>
<evidence type="ECO:0000256" key="4">
    <source>
        <dbReference type="ARBA" id="ARBA00022989"/>
    </source>
</evidence>
<evidence type="ECO:0000256" key="1">
    <source>
        <dbReference type="ARBA" id="ARBA00004651"/>
    </source>
</evidence>
<dbReference type="SUPFAM" id="SSF55729">
    <property type="entry name" value="Acyl-CoA N-acyltransferases (Nat)"/>
    <property type="match status" value="1"/>
</dbReference>
<comment type="subcellular location">
    <subcellularLocation>
        <location evidence="1">Cell membrane</location>
        <topology evidence="1">Multi-pass membrane protein</topology>
    </subcellularLocation>
</comment>
<proteinExistence type="predicted"/>
<gene>
    <name evidence="8" type="ORF">SAMN02745219_01783</name>
</gene>
<dbReference type="InterPro" id="IPR051211">
    <property type="entry name" value="PG_lysyltransferase"/>
</dbReference>
<evidence type="ECO:0000259" key="7">
    <source>
        <dbReference type="Pfam" id="PF09924"/>
    </source>
</evidence>
<dbReference type="InterPro" id="IPR016181">
    <property type="entry name" value="Acyl_CoA_acyltransferase"/>
</dbReference>
<evidence type="ECO:0000256" key="5">
    <source>
        <dbReference type="ARBA" id="ARBA00023136"/>
    </source>
</evidence>
<keyword evidence="2" id="KW-1003">Cell membrane</keyword>
<feature type="transmembrane region" description="Helical" evidence="6">
    <location>
        <begin position="42"/>
        <end position="65"/>
    </location>
</feature>
<keyword evidence="4 6" id="KW-1133">Transmembrane helix</keyword>
<dbReference type="GO" id="GO:0005886">
    <property type="term" value="C:plasma membrane"/>
    <property type="evidence" value="ECO:0007669"/>
    <property type="project" value="UniProtKB-SubCell"/>
</dbReference>
<dbReference type="PANTHER" id="PTHR34697:SF2">
    <property type="entry name" value="PHOSPHATIDYLGLYCEROL LYSYLTRANSFERASE"/>
    <property type="match status" value="1"/>
</dbReference>
<organism evidence="8 9">
    <name type="scientific">Desulfofundulus thermosubterraneus DSM 16057</name>
    <dbReference type="NCBI Taxonomy" id="1121432"/>
    <lineage>
        <taxon>Bacteria</taxon>
        <taxon>Bacillati</taxon>
        <taxon>Bacillota</taxon>
        <taxon>Clostridia</taxon>
        <taxon>Eubacteriales</taxon>
        <taxon>Peptococcaceae</taxon>
        <taxon>Desulfofundulus</taxon>
    </lineage>
</organism>
<dbReference type="GO" id="GO:0016755">
    <property type="term" value="F:aminoacyltransferase activity"/>
    <property type="evidence" value="ECO:0007669"/>
    <property type="project" value="TreeGrafter"/>
</dbReference>
<dbReference type="AlphaFoldDB" id="A0A1M6GQ26"/>
<keyword evidence="3 6" id="KW-0812">Transmembrane</keyword>
<dbReference type="Pfam" id="PF09924">
    <property type="entry name" value="LPG_synthase_C"/>
    <property type="match status" value="1"/>
</dbReference>
<feature type="transmembrane region" description="Helical" evidence="6">
    <location>
        <begin position="101"/>
        <end position="118"/>
    </location>
</feature>
<keyword evidence="9" id="KW-1185">Reference proteome</keyword>
<protein>
    <submittedName>
        <fullName evidence="8">Phosphatidylglycerol lysyltransferase</fullName>
    </submittedName>
</protein>
<accession>A0A1M6GQ26</accession>
<dbReference type="EMBL" id="FQZM01000020">
    <property type="protein sequence ID" value="SHJ12006.1"/>
    <property type="molecule type" value="Genomic_DNA"/>
</dbReference>
<dbReference type="OrthoDB" id="145485at2"/>
<evidence type="ECO:0000256" key="2">
    <source>
        <dbReference type="ARBA" id="ARBA00022475"/>
    </source>
</evidence>
<feature type="transmembrane region" description="Helical" evidence="6">
    <location>
        <begin position="130"/>
        <end position="152"/>
    </location>
</feature>
<name>A0A1M6GQ26_9FIRM</name>
<sequence>MSNRYLHLHSLVAILVGLTGVGNILTAWLVHHPGRFIWLKHYLPWIVLRGSWLSSVIAGTVQLFLSWNLGRRKRQAWRIAVAMFSISTAANLLRGLHYGQAAFNLGILLMLLALKPHFTAASDPPSVRHGLAVFAGVTLFTYLYGLSGFYLLDRYFHQHFDLAEASRQTIAYLAWLATPELEHPNRLARWFLDSLAIIQVGGLLYGLYMVLRPVVYRRTVLMPERKRAAGIVERYGRSSLVHLTLLPDKIYHFSRSQRSFVAYALVGNVAVVLGDPVGPDDDIPHLIDEFTAFCANNDWHPAFYQVLPDYLPVYQACGYKFLKIGEEAVVDLHTFTLAGSSRKNLRQTVNRMVRKGYSTELLLPPLREETLRELKEVSDHWLRLQKGGEKRFSLGWFDPAYIRSCPVMVVRDSRGRVQAFANIIPEYRRNEGTIDLMRRREGESGLIDLLFVRLMEYFKEQGYDSFNLGLCPLAGVGDHPGASLQERAVYIFYQHFNQLYGFKGLRQFKEKYGPRWEPRYLIYPHPLLLPKIAMAVVTANAGGSLWSYVRAWREKRRLV</sequence>
<reference evidence="9" key="1">
    <citation type="submission" date="2016-11" db="EMBL/GenBank/DDBJ databases">
        <authorList>
            <person name="Varghese N."/>
            <person name="Submissions S."/>
        </authorList>
    </citation>
    <scope>NUCLEOTIDE SEQUENCE [LARGE SCALE GENOMIC DNA]</scope>
    <source>
        <strain evidence="9">DSM 16057</strain>
    </source>
</reference>
<evidence type="ECO:0000256" key="3">
    <source>
        <dbReference type="ARBA" id="ARBA00022692"/>
    </source>
</evidence>
<evidence type="ECO:0000313" key="9">
    <source>
        <dbReference type="Proteomes" id="UP000184529"/>
    </source>
</evidence>
<keyword evidence="8" id="KW-0808">Transferase</keyword>
<dbReference type="PANTHER" id="PTHR34697">
    <property type="entry name" value="PHOSPHATIDYLGLYCEROL LYSYLTRANSFERASE"/>
    <property type="match status" value="1"/>
</dbReference>